<dbReference type="SUPFAM" id="SSF55874">
    <property type="entry name" value="ATPase domain of HSP90 chaperone/DNA topoisomerase II/histidine kinase"/>
    <property type="match status" value="1"/>
</dbReference>
<dbReference type="InterPro" id="IPR003018">
    <property type="entry name" value="GAF"/>
</dbReference>
<feature type="transmembrane region" description="Helical" evidence="4">
    <location>
        <begin position="6"/>
        <end position="25"/>
    </location>
</feature>
<keyword evidence="7" id="KW-1185">Reference proteome</keyword>
<dbReference type="InterPro" id="IPR003594">
    <property type="entry name" value="HATPase_dom"/>
</dbReference>
<feature type="transmembrane region" description="Helical" evidence="4">
    <location>
        <begin position="32"/>
        <end position="50"/>
    </location>
</feature>
<dbReference type="EC" id="2.7.13.3" evidence="2"/>
<keyword evidence="3" id="KW-0597">Phosphoprotein</keyword>
<dbReference type="SMART" id="SM00387">
    <property type="entry name" value="HATPase_c"/>
    <property type="match status" value="1"/>
</dbReference>
<dbReference type="CDD" id="cd00075">
    <property type="entry name" value="HATPase"/>
    <property type="match status" value="1"/>
</dbReference>
<dbReference type="InterPro" id="IPR029016">
    <property type="entry name" value="GAF-like_dom_sf"/>
</dbReference>
<dbReference type="EMBL" id="SLZQ01000002">
    <property type="protein sequence ID" value="TCS38579.1"/>
    <property type="molecule type" value="Genomic_DNA"/>
</dbReference>
<dbReference type="Proteomes" id="UP000295382">
    <property type="component" value="Unassembled WGS sequence"/>
</dbReference>
<feature type="domain" description="Histidine kinase" evidence="5">
    <location>
        <begin position="474"/>
        <end position="676"/>
    </location>
</feature>
<evidence type="ECO:0000313" key="6">
    <source>
        <dbReference type="EMBL" id="TCS38579.1"/>
    </source>
</evidence>
<feature type="transmembrane region" description="Helical" evidence="4">
    <location>
        <begin position="100"/>
        <end position="123"/>
    </location>
</feature>
<protein>
    <recommendedName>
        <fullName evidence="2">histidine kinase</fullName>
        <ecNumber evidence="2">2.7.13.3</ecNumber>
    </recommendedName>
</protein>
<keyword evidence="6" id="KW-0418">Kinase</keyword>
<proteinExistence type="predicted"/>
<dbReference type="Gene3D" id="3.30.450.40">
    <property type="match status" value="1"/>
</dbReference>
<accession>A0A4R3I3R9</accession>
<evidence type="ECO:0000256" key="1">
    <source>
        <dbReference type="ARBA" id="ARBA00000085"/>
    </source>
</evidence>
<dbReference type="OrthoDB" id="9785691at2"/>
<keyword evidence="4" id="KW-0812">Transmembrane</keyword>
<feature type="transmembrane region" description="Helical" evidence="4">
    <location>
        <begin position="129"/>
        <end position="147"/>
    </location>
</feature>
<dbReference type="NCBIfam" id="TIGR02916">
    <property type="entry name" value="PEP_his_kin"/>
    <property type="match status" value="1"/>
</dbReference>
<feature type="transmembrane region" description="Helical" evidence="4">
    <location>
        <begin position="70"/>
        <end position="88"/>
    </location>
</feature>
<dbReference type="InterPro" id="IPR014265">
    <property type="entry name" value="XrtA/PrsK"/>
</dbReference>
<evidence type="ECO:0000313" key="7">
    <source>
        <dbReference type="Proteomes" id="UP000295382"/>
    </source>
</evidence>
<dbReference type="PANTHER" id="PTHR43547">
    <property type="entry name" value="TWO-COMPONENT HISTIDINE KINASE"/>
    <property type="match status" value="1"/>
</dbReference>
<evidence type="ECO:0000256" key="3">
    <source>
        <dbReference type="ARBA" id="ARBA00022553"/>
    </source>
</evidence>
<dbReference type="SUPFAM" id="SSF55781">
    <property type="entry name" value="GAF domain-like"/>
    <property type="match status" value="1"/>
</dbReference>
<feature type="transmembrane region" description="Helical" evidence="4">
    <location>
        <begin position="156"/>
        <end position="177"/>
    </location>
</feature>
<dbReference type="Gene3D" id="3.30.565.10">
    <property type="entry name" value="Histidine kinase-like ATPase, C-terminal domain"/>
    <property type="match status" value="1"/>
</dbReference>
<dbReference type="AlphaFoldDB" id="A0A4R3I3R9"/>
<dbReference type="Pfam" id="PF02518">
    <property type="entry name" value="HATPase_c"/>
    <property type="match status" value="1"/>
</dbReference>
<evidence type="ECO:0000256" key="2">
    <source>
        <dbReference type="ARBA" id="ARBA00012438"/>
    </source>
</evidence>
<dbReference type="PROSITE" id="PS50109">
    <property type="entry name" value="HIS_KIN"/>
    <property type="match status" value="1"/>
</dbReference>
<evidence type="ECO:0000259" key="5">
    <source>
        <dbReference type="PROSITE" id="PS50109"/>
    </source>
</evidence>
<dbReference type="InterPro" id="IPR005467">
    <property type="entry name" value="His_kinase_dom"/>
</dbReference>
<dbReference type="RefSeq" id="WP_132257645.1">
    <property type="nucleotide sequence ID" value="NZ_SLZQ01000002.1"/>
</dbReference>
<feature type="transmembrane region" description="Helical" evidence="4">
    <location>
        <begin position="229"/>
        <end position="248"/>
    </location>
</feature>
<comment type="catalytic activity">
    <reaction evidence="1">
        <text>ATP + protein L-histidine = ADP + protein N-phospho-L-histidine.</text>
        <dbReference type="EC" id="2.7.13.3"/>
    </reaction>
</comment>
<dbReference type="GO" id="GO:0000155">
    <property type="term" value="F:phosphorelay sensor kinase activity"/>
    <property type="evidence" value="ECO:0007669"/>
    <property type="project" value="TreeGrafter"/>
</dbReference>
<reference evidence="6 7" key="1">
    <citation type="submission" date="2019-03" db="EMBL/GenBank/DDBJ databases">
        <title>Genomic Encyclopedia of Type Strains, Phase IV (KMG-IV): sequencing the most valuable type-strain genomes for metagenomic binning, comparative biology and taxonomic classification.</title>
        <authorList>
            <person name="Goeker M."/>
        </authorList>
    </citation>
    <scope>NUCLEOTIDE SEQUENCE [LARGE SCALE GENOMIC DNA]</scope>
    <source>
        <strain evidence="6 7">DSM 7445</strain>
    </source>
</reference>
<sequence>MLASVATISHASAALAFLFLCGLLLTSWRGRLHGLAVLSACLASAAWAAALAWQAYDHSPFSLLSQSLELLRGISWCVFLLVLLKPDTAAKARSISQNKFVLIGLSALVVLLAMQPVWLYGLIALTANPVARIAMAIAGMLLVEQLFRNTPARERWAIKFACLGLGGMFAYDFYLYSDALLFRQINLEIWSARGAVNAFVVPMLAISAARNPKWSPGISVSRQVLYHSVALLGSAVYLLAMSAAGYYLRFFGGHWGNLMQVVFLAGALLVLAAVLFSGTCRAWLRVFISKHFYSYGYDYREEWIRFTRTLSKQGPELGERTIQAVADLVESPGGAVYLARESGQCKLAARWNMNPPDVSEPLDGTFCRFMESKEWVVDLKEERAVIDSAQGVTIPQWLLEFPQAWLVVPMLLQGKLTGFMVLAQPRSSIRLNWEVLDLLKIAGSQAASYLAQQEASNALMVARQFESFNRMSTFMVHDLKNLVFQLSLLLANAEKHKHNPAFQQDMLETIDFSVQKMKLLLQKLARGIAVETSESLQLAPLLKQAVASKSTIDPKPVLKLADEGLTVFANSSRLERVIGHLIQNAIEATPRDGKVTVSLERQGNTAIVTIGDNGAGMSEEFIRDKLFKPFESTKAGGMGIGVFESREYINELGGKMEVESRVSQGTVFRLTLPLLQQEERPVDLAA</sequence>
<keyword evidence="4" id="KW-1133">Transmembrane helix</keyword>
<dbReference type="InterPro" id="IPR004358">
    <property type="entry name" value="Sig_transdc_His_kin-like_C"/>
</dbReference>
<feature type="transmembrane region" description="Helical" evidence="4">
    <location>
        <begin position="189"/>
        <end position="209"/>
    </location>
</feature>
<keyword evidence="4" id="KW-0472">Membrane</keyword>
<name>A0A4R3I3R9_PAULE</name>
<dbReference type="PANTHER" id="PTHR43547:SF2">
    <property type="entry name" value="HYBRID SIGNAL TRANSDUCTION HISTIDINE KINASE C"/>
    <property type="match status" value="1"/>
</dbReference>
<comment type="caution">
    <text evidence="6">The sequence shown here is derived from an EMBL/GenBank/DDBJ whole genome shotgun (WGS) entry which is preliminary data.</text>
</comment>
<keyword evidence="6" id="KW-0808">Transferase</keyword>
<evidence type="ECO:0000256" key="4">
    <source>
        <dbReference type="SAM" id="Phobius"/>
    </source>
</evidence>
<dbReference type="Pfam" id="PF01590">
    <property type="entry name" value="GAF"/>
    <property type="match status" value="1"/>
</dbReference>
<dbReference type="PRINTS" id="PR00344">
    <property type="entry name" value="BCTRLSENSOR"/>
</dbReference>
<dbReference type="InterPro" id="IPR036890">
    <property type="entry name" value="HATPase_C_sf"/>
</dbReference>
<organism evidence="6 7">
    <name type="scientific">Paucimonas lemoignei</name>
    <name type="common">Pseudomonas lemoignei</name>
    <dbReference type="NCBI Taxonomy" id="29443"/>
    <lineage>
        <taxon>Bacteria</taxon>
        <taxon>Pseudomonadati</taxon>
        <taxon>Pseudomonadota</taxon>
        <taxon>Betaproteobacteria</taxon>
        <taxon>Burkholderiales</taxon>
        <taxon>Burkholderiaceae</taxon>
        <taxon>Paucimonas</taxon>
    </lineage>
</organism>
<gene>
    <name evidence="6" type="ORF">EDC30_102318</name>
</gene>
<feature type="transmembrane region" description="Helical" evidence="4">
    <location>
        <begin position="260"/>
        <end position="284"/>
    </location>
</feature>